<gene>
    <name evidence="1" type="ORF">C7B46_20370</name>
</gene>
<dbReference type="EMBL" id="PXYW01000137">
    <property type="protein sequence ID" value="PSR26038.1"/>
    <property type="molecule type" value="Genomic_DNA"/>
</dbReference>
<proteinExistence type="predicted"/>
<feature type="non-terminal residue" evidence="1">
    <location>
        <position position="1"/>
    </location>
</feature>
<name>A0A2T2WUX5_9FIRM</name>
<reference evidence="1 2" key="1">
    <citation type="journal article" date="2014" name="BMC Genomics">
        <title>Comparison of environmental and isolate Sulfobacillus genomes reveals diverse carbon, sulfur, nitrogen, and hydrogen metabolisms.</title>
        <authorList>
            <person name="Justice N.B."/>
            <person name="Norman A."/>
            <person name="Brown C.T."/>
            <person name="Singh A."/>
            <person name="Thomas B.C."/>
            <person name="Banfield J.F."/>
        </authorList>
    </citation>
    <scope>NUCLEOTIDE SEQUENCE [LARGE SCALE GENOMIC DNA]</scope>
    <source>
        <strain evidence="1">AMDSBA4</strain>
    </source>
</reference>
<accession>A0A2T2WUX5</accession>
<protein>
    <submittedName>
        <fullName evidence="1">Uncharacterized protein</fullName>
    </submittedName>
</protein>
<evidence type="ECO:0000313" key="2">
    <source>
        <dbReference type="Proteomes" id="UP000242972"/>
    </source>
</evidence>
<sequence length="245" mass="25651">MPPSRDNLRLMGTELPQLVSQGDITRIRVKHGGVVDVTLRTMLPDGINATLMVSFDLATNTPLRVVAKWAGGTVTEVASHFVVNPNLPQSLFAFVPPNNASATVGLPQTSSVLNVPQTPVGFSEQLPPSSSMETFMDANVGQSSSGASILLLTYQGPNGNPLLITERSMHSGITIFPSGTVTTQETVGSLSVTLGTLPSGQEMASFAVGKTLVVLEGEPQDMAPLLNAWAQNMVTSTVPSSHSVG</sequence>
<dbReference type="Gene3D" id="2.50.20.10">
    <property type="entry name" value="Lipoprotein localisation LolA/LolB/LppX"/>
    <property type="match status" value="1"/>
</dbReference>
<evidence type="ECO:0000313" key="1">
    <source>
        <dbReference type="EMBL" id="PSR26038.1"/>
    </source>
</evidence>
<comment type="caution">
    <text evidence="1">The sequence shown here is derived from an EMBL/GenBank/DDBJ whole genome shotgun (WGS) entry which is preliminary data.</text>
</comment>
<dbReference type="Proteomes" id="UP000242972">
    <property type="component" value="Unassembled WGS sequence"/>
</dbReference>
<organism evidence="1 2">
    <name type="scientific">Sulfobacillus benefaciens</name>
    <dbReference type="NCBI Taxonomy" id="453960"/>
    <lineage>
        <taxon>Bacteria</taxon>
        <taxon>Bacillati</taxon>
        <taxon>Bacillota</taxon>
        <taxon>Clostridia</taxon>
        <taxon>Eubacteriales</taxon>
        <taxon>Clostridiales Family XVII. Incertae Sedis</taxon>
        <taxon>Sulfobacillus</taxon>
    </lineage>
</organism>
<dbReference type="AlphaFoldDB" id="A0A2T2WUX5"/>